<feature type="compositionally biased region" description="Basic residues" evidence="8">
    <location>
        <begin position="1357"/>
        <end position="1368"/>
    </location>
</feature>
<feature type="transmembrane region" description="Helical" evidence="9">
    <location>
        <begin position="457"/>
        <end position="477"/>
    </location>
</feature>
<feature type="active site" description="Proton acceptor" evidence="7">
    <location>
        <position position="133"/>
    </location>
</feature>
<dbReference type="Pfam" id="PF02146">
    <property type="entry name" value="SIR2"/>
    <property type="match status" value="1"/>
</dbReference>
<evidence type="ECO:0000313" key="12">
    <source>
        <dbReference type="Proteomes" id="UP000311919"/>
    </source>
</evidence>
<dbReference type="GO" id="GO:0046872">
    <property type="term" value="F:metal ion binding"/>
    <property type="evidence" value="ECO:0007669"/>
    <property type="project" value="UniProtKB-KW"/>
</dbReference>
<feature type="binding site" evidence="7">
    <location>
        <position position="141"/>
    </location>
    <ligand>
        <name>Zn(2+)</name>
        <dbReference type="ChEBI" id="CHEBI:29105"/>
    </ligand>
</feature>
<feature type="compositionally biased region" description="Basic and acidic residues" evidence="8">
    <location>
        <begin position="1387"/>
        <end position="1397"/>
    </location>
</feature>
<feature type="region of interest" description="Disordered" evidence="8">
    <location>
        <begin position="1508"/>
        <end position="1551"/>
    </location>
</feature>
<dbReference type="SUPFAM" id="SSF52467">
    <property type="entry name" value="DHS-like NAD/FAD-binding domain"/>
    <property type="match status" value="1"/>
</dbReference>
<dbReference type="FunFam" id="3.40.50.1220:FF:000038">
    <property type="entry name" value="NAD-dependent protein deacetylase sirtuin-6 isoform X2"/>
    <property type="match status" value="1"/>
</dbReference>
<evidence type="ECO:0000256" key="1">
    <source>
        <dbReference type="ARBA" id="ARBA00012928"/>
    </source>
</evidence>
<evidence type="ECO:0000256" key="2">
    <source>
        <dbReference type="ARBA" id="ARBA00022679"/>
    </source>
</evidence>
<protein>
    <recommendedName>
        <fullName evidence="1">protein acetyllysine N-acetyltransferase</fullName>
        <ecNumber evidence="1">2.3.1.286</ecNumber>
    </recommendedName>
</protein>
<dbReference type="InterPro" id="IPR029035">
    <property type="entry name" value="DHS-like_NAD/FAD-binding_dom"/>
</dbReference>
<dbReference type="Gene3D" id="2.20.28.200">
    <property type="match status" value="1"/>
</dbReference>
<dbReference type="GO" id="GO:0070403">
    <property type="term" value="F:NAD+ binding"/>
    <property type="evidence" value="ECO:0007669"/>
    <property type="project" value="InterPro"/>
</dbReference>
<evidence type="ECO:0000256" key="5">
    <source>
        <dbReference type="ARBA" id="ARBA00023027"/>
    </source>
</evidence>
<reference evidence="11 12" key="1">
    <citation type="submission" date="2019-03" db="EMBL/GenBank/DDBJ databases">
        <title>An improved genome assembly of the fluke Schistosoma japonicum.</title>
        <authorList>
            <person name="Hu W."/>
            <person name="Luo F."/>
            <person name="Yin M."/>
            <person name="Mo X."/>
            <person name="Sun C."/>
            <person name="Wu Q."/>
            <person name="Zhu B."/>
            <person name="Xiang M."/>
            <person name="Wang J."/>
            <person name="Wang Y."/>
            <person name="Zhang T."/>
            <person name="Xu B."/>
            <person name="Zheng H."/>
            <person name="Feng Z."/>
        </authorList>
    </citation>
    <scope>NUCLEOTIDE SEQUENCE [LARGE SCALE GENOMIC DNA]</scope>
    <source>
        <strain evidence="11">HuSjv2</strain>
        <tissue evidence="11">Worms</tissue>
    </source>
</reference>
<dbReference type="GO" id="GO:0003714">
    <property type="term" value="F:transcription corepressor activity"/>
    <property type="evidence" value="ECO:0007669"/>
    <property type="project" value="TreeGrafter"/>
</dbReference>
<feature type="binding site" evidence="7">
    <location>
        <position position="176"/>
    </location>
    <ligand>
        <name>Zn(2+)</name>
        <dbReference type="ChEBI" id="CHEBI:29105"/>
    </ligand>
</feature>
<dbReference type="PANTHER" id="PTHR11085">
    <property type="entry name" value="NAD-DEPENDENT PROTEIN DEACYLASE SIRTUIN-5, MITOCHONDRIAL-RELATED"/>
    <property type="match status" value="1"/>
</dbReference>
<keyword evidence="4 7" id="KW-0862">Zinc</keyword>
<keyword evidence="9" id="KW-0812">Transmembrane</keyword>
<feature type="compositionally biased region" description="Basic and acidic residues" evidence="8">
    <location>
        <begin position="1300"/>
        <end position="1317"/>
    </location>
</feature>
<accession>A0A4Z2D7L8</accession>
<comment type="similarity">
    <text evidence="6">Belongs to the sirtuin family. Class IV subfamily.</text>
</comment>
<evidence type="ECO:0000256" key="8">
    <source>
        <dbReference type="SAM" id="MobiDB-lite"/>
    </source>
</evidence>
<keyword evidence="9" id="KW-0472">Membrane</keyword>
<gene>
    <name evidence="11" type="ORF">EWB00_003678</name>
</gene>
<feature type="compositionally biased region" description="Polar residues" evidence="8">
    <location>
        <begin position="1534"/>
        <end position="1551"/>
    </location>
</feature>
<sequence length="1551" mass="173244">MSVDYASKLSYYPNKGVCGVPEVFDDDAQLNVKLNELANLFRHSTYIVVHTGAGISTSVGIPDFRGPNGVWTLEKIGKKPKLSVPFEKAVPSLAHRALVELERHDLIKFLVTQNIDGLHLRSGFPRDRLAILHGDIFLESCPACGTAYARLTPSQSMGLRQSSVTCNYLKPNNRYCRGKLHDTILDWEDDLPVLDYNLAIEHSKKADLHICIGSSLQIFPAASFPLINACKTVKGGSTNDIQTDHKNNDSTHNLNSKLVIINLQPTKMAKYATLNINAPADLVMKILCEKLDIVVPPIPPPVDSLYSPTIVLRSVHSRLEIPSPWRILPHPTNKYTIQIIQTNNQHMESKIKKDEKMSCLHSAFDSNESHCIIPHEYFQSIEVAAGDIYNLDVLRTWEFHLVDKGPLRSVAGMLPFVHIPIQVAKWIYDWLNSETLLLYASCAFGGSLWSTRTIVNVWESIYVSLFGLLFLQILNRLEQSPNLATTKHFIIVFVCIQSAIVVWGSFLRPTYALFIFPLGCIETYMPPRFPLDIPLNKSHPSQSCKSLIDLGGSNFTVLNHTINHLKTYQNFSGILKLVYPGSLFPLQNLPLSSWGDVITAEQYFPHLSMENLPSIQYPFVYENWRSQLSLHVLTIKEPNTFRMTIDKHSVFETSNPLSESVNNLPGTAFESRILSHLQNGGLFHSSKLLPKLTPSPDIKNRFHLSSINNKPLVLSVTSSRFQSDALSTTPPLDSSKSVTADDFTGFWPPSIPPSNHIINQKNDNPLIIQSDEYVPTSISSNQPACCIPTSILSDQTTFKTLVTSIRSPVNHVSVAIFPVLPTHITSSPFRPPLCFIPESVKTAVSNRTFCFVNSSNIDKSPGVCIRSTLVSRKDQPNIVAPASSCDEAETHSHLTLFAKSENISLTPISTLHSLFNETNHLEESCLDTIDIDSTPPKIIQQDELPSLKKLLSCDNCPYTSSNPNRLSRYINSRHLFFPDRDKSKSPYLPIHLASSSDISNEIIVTSLCSTSSSLLPVNIPSSLSITVSTSSLPIDISTSQLPVTNCSPSDSFGTTVFNNLSTSMHHSNNNITELCLPFELLPNIPVTISVNTSTDENPLYSTPSKSFSRRKQNFPIEMPSGSDQIQFLIVNSNSCFCDSPVESNALSLTNKGDNHESFGSSYESDSTLDDTSDDNDLVFLGFTNVKSSSKRLHSPEDLEIELVDSSNQRKSSRNKYSTTNNRLHFDQENSLSFLPSKTSSNPKMKRSLVSENSTLSPLNSSFPLLDISVTLERLTEIPAYDYTYSLNSSPITISSSSSEYSDHATHCSLPNEHDNPQLRDEQIQDDFSVMQCTPTNLTSLQHFDKNDQSLVSDKQHKSTLHKNQRRCHSASSLVSFKPLLPLTEKTITSDRSDRTDQGDLSNTHHKSHEKMKRLREPLHLNQSSPPVTVDSKHIEHFTVSNNHQKRTSSKKRSKQLEIPEEFLTLSSRTEMDANDIQVDILTGELFIKSVPLRSLVVGLKRPRFYQSELDSKNSRSQPRGGRNQPFRNSKSHHPFSTNTKVVNTNSRSNTK</sequence>
<dbReference type="GO" id="GO:0046969">
    <property type="term" value="F:histone H3K9 deacetylase activity, NAD-dependent"/>
    <property type="evidence" value="ECO:0007669"/>
    <property type="project" value="TreeGrafter"/>
</dbReference>
<evidence type="ECO:0000313" key="11">
    <source>
        <dbReference type="EMBL" id="TNN12501.1"/>
    </source>
</evidence>
<feature type="transmembrane region" description="Helical" evidence="9">
    <location>
        <begin position="489"/>
        <end position="507"/>
    </location>
</feature>
<proteinExistence type="inferred from homology"/>
<dbReference type="STRING" id="6182.A0A4Z2D7L8"/>
<dbReference type="GO" id="GO:0000122">
    <property type="term" value="P:negative regulation of transcription by RNA polymerase II"/>
    <property type="evidence" value="ECO:0007669"/>
    <property type="project" value="TreeGrafter"/>
</dbReference>
<keyword evidence="2" id="KW-0808">Transferase</keyword>
<feature type="compositionally biased region" description="Basic residues" evidence="8">
    <location>
        <begin position="1403"/>
        <end position="1413"/>
    </location>
</feature>
<dbReference type="Gene3D" id="3.40.50.1220">
    <property type="entry name" value="TPP-binding domain"/>
    <property type="match status" value="1"/>
</dbReference>
<dbReference type="InterPro" id="IPR050134">
    <property type="entry name" value="NAD-dep_sirtuin_deacylases"/>
</dbReference>
<comment type="caution">
    <text evidence="11">The sequence shown here is derived from an EMBL/GenBank/DDBJ whole genome shotgun (WGS) entry which is preliminary data.</text>
</comment>
<dbReference type="PROSITE" id="PS50305">
    <property type="entry name" value="SIRTUIN"/>
    <property type="match status" value="1"/>
</dbReference>
<dbReference type="PANTHER" id="PTHR11085:SF12">
    <property type="entry name" value="NAD-DEPENDENT PROTEIN DEACYLASE SIRTUIN-6"/>
    <property type="match status" value="1"/>
</dbReference>
<feature type="region of interest" description="Disordered" evidence="8">
    <location>
        <begin position="1385"/>
        <end position="1455"/>
    </location>
</feature>
<dbReference type="Proteomes" id="UP000311919">
    <property type="component" value="Unassembled WGS sequence"/>
</dbReference>
<dbReference type="OrthoDB" id="2919105at2759"/>
<evidence type="ECO:0000256" key="6">
    <source>
        <dbReference type="ARBA" id="ARBA00038170"/>
    </source>
</evidence>
<evidence type="ECO:0000256" key="7">
    <source>
        <dbReference type="PROSITE-ProRule" id="PRU00236"/>
    </source>
</evidence>
<dbReference type="GO" id="GO:0005634">
    <property type="term" value="C:nucleus"/>
    <property type="evidence" value="ECO:0007669"/>
    <property type="project" value="TreeGrafter"/>
</dbReference>
<keyword evidence="5" id="KW-0520">NAD</keyword>
<feature type="binding site" evidence="7">
    <location>
        <position position="144"/>
    </location>
    <ligand>
        <name>Zn(2+)</name>
        <dbReference type="ChEBI" id="CHEBI:29105"/>
    </ligand>
</feature>
<evidence type="ECO:0000256" key="9">
    <source>
        <dbReference type="SAM" id="Phobius"/>
    </source>
</evidence>
<evidence type="ECO:0000256" key="3">
    <source>
        <dbReference type="ARBA" id="ARBA00022723"/>
    </source>
</evidence>
<feature type="domain" description="Deacetylase sirtuin-type" evidence="10">
    <location>
        <begin position="27"/>
        <end position="308"/>
    </location>
</feature>
<dbReference type="EC" id="2.3.1.286" evidence="1"/>
<name>A0A4Z2D7L8_SCHJA</name>
<feature type="region of interest" description="Disordered" evidence="8">
    <location>
        <begin position="1350"/>
        <end position="1369"/>
    </location>
</feature>
<feature type="compositionally biased region" description="Basic residues" evidence="8">
    <location>
        <begin position="1443"/>
        <end position="1453"/>
    </location>
</feature>
<evidence type="ECO:0000259" key="10">
    <source>
        <dbReference type="PROSITE" id="PS50305"/>
    </source>
</evidence>
<feature type="binding site" evidence="7">
    <location>
        <position position="166"/>
    </location>
    <ligand>
        <name>Zn(2+)</name>
        <dbReference type="ChEBI" id="CHEBI:29105"/>
    </ligand>
</feature>
<keyword evidence="3 7" id="KW-0479">Metal-binding</keyword>
<dbReference type="EMBL" id="SKCS01000222">
    <property type="protein sequence ID" value="TNN12501.1"/>
    <property type="molecule type" value="Genomic_DNA"/>
</dbReference>
<evidence type="ECO:0000256" key="4">
    <source>
        <dbReference type="ARBA" id="ARBA00022833"/>
    </source>
</evidence>
<feature type="region of interest" description="Disordered" evidence="8">
    <location>
        <begin position="1295"/>
        <end position="1317"/>
    </location>
</feature>
<keyword evidence="12" id="KW-1185">Reference proteome</keyword>
<dbReference type="InterPro" id="IPR026590">
    <property type="entry name" value="Ssirtuin_cat_dom"/>
</dbReference>
<dbReference type="InterPro" id="IPR003000">
    <property type="entry name" value="Sirtuin"/>
</dbReference>
<keyword evidence="9" id="KW-1133">Transmembrane helix</keyword>
<organism evidence="11 12">
    <name type="scientific">Schistosoma japonicum</name>
    <name type="common">Blood fluke</name>
    <dbReference type="NCBI Taxonomy" id="6182"/>
    <lineage>
        <taxon>Eukaryota</taxon>
        <taxon>Metazoa</taxon>
        <taxon>Spiralia</taxon>
        <taxon>Lophotrochozoa</taxon>
        <taxon>Platyhelminthes</taxon>
        <taxon>Trematoda</taxon>
        <taxon>Digenea</taxon>
        <taxon>Strigeidida</taxon>
        <taxon>Schistosomatoidea</taxon>
        <taxon>Schistosomatidae</taxon>
        <taxon>Schistosoma</taxon>
    </lineage>
</organism>